<dbReference type="Proteomes" id="UP001565369">
    <property type="component" value="Unassembled WGS sequence"/>
</dbReference>
<proteinExistence type="predicted"/>
<name>A0ABV4G6C0_9BRAD</name>
<dbReference type="EMBL" id="JBGBZJ010000003">
    <property type="protein sequence ID" value="MEY9459157.1"/>
    <property type="molecule type" value="Genomic_DNA"/>
</dbReference>
<gene>
    <name evidence="1" type="ORF">ABIG07_008105</name>
</gene>
<organism evidence="1 2">
    <name type="scientific">Bradyrhizobium ottawaense</name>
    <dbReference type="NCBI Taxonomy" id="931866"/>
    <lineage>
        <taxon>Bacteria</taxon>
        <taxon>Pseudomonadati</taxon>
        <taxon>Pseudomonadota</taxon>
        <taxon>Alphaproteobacteria</taxon>
        <taxon>Hyphomicrobiales</taxon>
        <taxon>Nitrobacteraceae</taxon>
        <taxon>Bradyrhizobium</taxon>
    </lineage>
</organism>
<evidence type="ECO:0000313" key="1">
    <source>
        <dbReference type="EMBL" id="MEY9459157.1"/>
    </source>
</evidence>
<comment type="caution">
    <text evidence="1">The sequence shown here is derived from an EMBL/GenBank/DDBJ whole genome shotgun (WGS) entry which is preliminary data.</text>
</comment>
<keyword evidence="2" id="KW-1185">Reference proteome</keyword>
<dbReference type="RefSeq" id="WP_038947262.1">
    <property type="nucleotide sequence ID" value="NZ_BTIN01000019.1"/>
</dbReference>
<evidence type="ECO:0000313" key="2">
    <source>
        <dbReference type="Proteomes" id="UP001565369"/>
    </source>
</evidence>
<accession>A0ABV4G6C0</accession>
<protein>
    <submittedName>
        <fullName evidence="1">Mannose-6-phosphate isomerase-like protein (Cupin superfamily)</fullName>
    </submittedName>
</protein>
<reference evidence="1 2" key="1">
    <citation type="submission" date="2024-07" db="EMBL/GenBank/DDBJ databases">
        <title>Genomic Encyclopedia of Type Strains, Phase V (KMG-V): Genome sequencing to study the core and pangenomes of soil and plant-associated prokaryotes.</title>
        <authorList>
            <person name="Whitman W."/>
        </authorList>
    </citation>
    <scope>NUCLEOTIDE SEQUENCE [LARGE SCALE GENOMIC DNA]</scope>
    <source>
        <strain evidence="1 2">USDA 152</strain>
    </source>
</reference>
<dbReference type="InterPro" id="IPR011051">
    <property type="entry name" value="RmlC_Cupin_sf"/>
</dbReference>
<dbReference type="SUPFAM" id="SSF51182">
    <property type="entry name" value="RmlC-like cupins"/>
    <property type="match status" value="1"/>
</dbReference>
<sequence length="148" mass="16854">MEHVEHVRFGDQLYAIIVRASFREAGIHFFSTPELSQQLAFMSHPEGKSIAPHRHNKVTREVHYTQEVLLIQRGKLQVDFYTVSEDYLESRVLCAGDIILLCSGAHGFHVLEPVEMFEVKQGPYSGENDKTRFDEVDASQIRIKGPGL</sequence>